<evidence type="ECO:0000256" key="4">
    <source>
        <dbReference type="ARBA" id="ARBA00022723"/>
    </source>
</evidence>
<dbReference type="Gene3D" id="3.40.50.150">
    <property type="entry name" value="Vaccinia Virus protein VP39"/>
    <property type="match status" value="1"/>
</dbReference>
<keyword evidence="7" id="KW-1185">Reference proteome</keyword>
<evidence type="ECO:0000256" key="2">
    <source>
        <dbReference type="ARBA" id="ARBA00022603"/>
    </source>
</evidence>
<dbReference type="EMBL" id="CAUOFW020001925">
    <property type="protein sequence ID" value="CAK9149718.1"/>
    <property type="molecule type" value="Genomic_DNA"/>
</dbReference>
<keyword evidence="3" id="KW-0808">Transferase</keyword>
<evidence type="ECO:0000256" key="1">
    <source>
        <dbReference type="ARBA" id="ARBA00007967"/>
    </source>
</evidence>
<dbReference type="InterPro" id="IPR029063">
    <property type="entry name" value="SAM-dependent_MTases_sf"/>
</dbReference>
<reference evidence="6 7" key="1">
    <citation type="submission" date="2024-02" db="EMBL/GenBank/DDBJ databases">
        <authorList>
            <person name="Vignale AGUSTIN F."/>
            <person name="Sosa J E."/>
            <person name="Modenutti C."/>
        </authorList>
    </citation>
    <scope>NUCLEOTIDE SEQUENCE [LARGE SCALE GENOMIC DNA]</scope>
</reference>
<comment type="similarity">
    <text evidence="1">Belongs to the methyltransferase superfamily. Type-7 methyltransferase family.</text>
</comment>
<dbReference type="GO" id="GO:0008168">
    <property type="term" value="F:methyltransferase activity"/>
    <property type="evidence" value="ECO:0007669"/>
    <property type="project" value="UniProtKB-KW"/>
</dbReference>
<dbReference type="InterPro" id="IPR042086">
    <property type="entry name" value="MeTrfase_capping"/>
</dbReference>
<dbReference type="GO" id="GO:0046872">
    <property type="term" value="F:metal ion binding"/>
    <property type="evidence" value="ECO:0007669"/>
    <property type="project" value="UniProtKB-KW"/>
</dbReference>
<dbReference type="GO" id="GO:0032259">
    <property type="term" value="P:methylation"/>
    <property type="evidence" value="ECO:0007669"/>
    <property type="project" value="UniProtKB-KW"/>
</dbReference>
<evidence type="ECO:0000256" key="3">
    <source>
        <dbReference type="ARBA" id="ARBA00022679"/>
    </source>
</evidence>
<dbReference type="Pfam" id="PF03492">
    <property type="entry name" value="Methyltransf_7"/>
    <property type="match status" value="1"/>
</dbReference>
<proteinExistence type="inferred from homology"/>
<protein>
    <submittedName>
        <fullName evidence="6">Uncharacterized protein</fullName>
    </submittedName>
</protein>
<name>A0ABC8RXL0_9AQUA</name>
<comment type="caution">
    <text evidence="6">The sequence shown here is derived from an EMBL/GenBank/DDBJ whole genome shotgun (WGS) entry which is preliminary data.</text>
</comment>
<keyword evidence="5" id="KW-0460">Magnesium</keyword>
<keyword evidence="2" id="KW-0489">Methyltransferase</keyword>
<evidence type="ECO:0000256" key="5">
    <source>
        <dbReference type="ARBA" id="ARBA00022842"/>
    </source>
</evidence>
<dbReference type="InterPro" id="IPR005299">
    <property type="entry name" value="MeTrfase_7"/>
</dbReference>
<dbReference type="Gene3D" id="1.10.1200.270">
    <property type="entry name" value="Methyltransferase, alpha-helical capping domain"/>
    <property type="match status" value="1"/>
</dbReference>
<evidence type="ECO:0000313" key="7">
    <source>
        <dbReference type="Proteomes" id="UP001642360"/>
    </source>
</evidence>
<organism evidence="6 7">
    <name type="scientific">Ilex paraguariensis</name>
    <name type="common">yerba mate</name>
    <dbReference type="NCBI Taxonomy" id="185542"/>
    <lineage>
        <taxon>Eukaryota</taxon>
        <taxon>Viridiplantae</taxon>
        <taxon>Streptophyta</taxon>
        <taxon>Embryophyta</taxon>
        <taxon>Tracheophyta</taxon>
        <taxon>Spermatophyta</taxon>
        <taxon>Magnoliopsida</taxon>
        <taxon>eudicotyledons</taxon>
        <taxon>Gunneridae</taxon>
        <taxon>Pentapetalae</taxon>
        <taxon>asterids</taxon>
        <taxon>campanulids</taxon>
        <taxon>Aquifoliales</taxon>
        <taxon>Aquifoliaceae</taxon>
        <taxon>Ilex</taxon>
    </lineage>
</organism>
<sequence length="104" mass="11440">MAIAAVETKYYAQSLPSEKLEFQVPKKLLDKNSSDEVMKACAAQLERDMENFLDAIAKEIVVGGMMILIMQSPLDNIDHSKTPAGVTFKFVEGGLMDMVKAVSQ</sequence>
<dbReference type="AlphaFoldDB" id="A0ABC8RXL0"/>
<accession>A0ABC8RXL0</accession>
<dbReference type="Proteomes" id="UP001642360">
    <property type="component" value="Unassembled WGS sequence"/>
</dbReference>
<keyword evidence="4" id="KW-0479">Metal-binding</keyword>
<evidence type="ECO:0000313" key="6">
    <source>
        <dbReference type="EMBL" id="CAK9149718.1"/>
    </source>
</evidence>
<dbReference type="SUPFAM" id="SSF53335">
    <property type="entry name" value="S-adenosyl-L-methionine-dependent methyltransferases"/>
    <property type="match status" value="1"/>
</dbReference>
<gene>
    <name evidence="6" type="ORF">ILEXP_LOCUS17785</name>
</gene>